<dbReference type="Gene3D" id="3.30.300.20">
    <property type="match status" value="1"/>
</dbReference>
<proteinExistence type="inferred from homology"/>
<dbReference type="GO" id="GO:0008360">
    <property type="term" value="P:regulation of cell shape"/>
    <property type="evidence" value="ECO:0007669"/>
    <property type="project" value="UniProtKB-KW"/>
</dbReference>
<dbReference type="GO" id="GO:0071555">
    <property type="term" value="P:cell wall organization"/>
    <property type="evidence" value="ECO:0007669"/>
    <property type="project" value="UniProtKB-KW"/>
</dbReference>
<feature type="compositionally biased region" description="Polar residues" evidence="4">
    <location>
        <begin position="80"/>
        <end position="90"/>
    </location>
</feature>
<dbReference type="InterPro" id="IPR020627">
    <property type="entry name" value="KhpA"/>
</dbReference>
<dbReference type="CDD" id="cd22533">
    <property type="entry name" value="KH-II_YlqC-like"/>
    <property type="match status" value="1"/>
</dbReference>
<feature type="compositionally biased region" description="Polar residues" evidence="4">
    <location>
        <begin position="104"/>
        <end position="113"/>
    </location>
</feature>
<protein>
    <recommendedName>
        <fullName evidence="3">RNA-binding protein KhpA</fullName>
    </recommendedName>
    <alternativeName>
        <fullName evidence="3">KH-domain protein A</fullName>
    </alternativeName>
</protein>
<sequence>MKEILEQIIESLVEKKESVEITEEKNEIGVTYFIKVDNTDMGRIIGKHGKTISSLRTILKAAGLKNRENVRLELIDERNPNQSENNTSEVFPSEETPVNEKPSQEITSEQPTV</sequence>
<organism evidence="5 6">
    <name type="scientific">candidate division CPR3 bacterium GW2011_GWF2_35_18</name>
    <dbReference type="NCBI Taxonomy" id="1618350"/>
    <lineage>
        <taxon>Bacteria</taxon>
        <taxon>Bacteria division CPR3</taxon>
    </lineage>
</organism>
<dbReference type="Proteomes" id="UP000034581">
    <property type="component" value="Unassembled WGS sequence"/>
</dbReference>
<comment type="subunit">
    <text evidence="3">Forms a complex with KhpB.</text>
</comment>
<evidence type="ECO:0000256" key="4">
    <source>
        <dbReference type="SAM" id="MobiDB-lite"/>
    </source>
</evidence>
<dbReference type="EMBL" id="LBQB01000002">
    <property type="protein sequence ID" value="KKP69967.1"/>
    <property type="molecule type" value="Genomic_DNA"/>
</dbReference>
<dbReference type="GO" id="GO:0003723">
    <property type="term" value="F:RNA binding"/>
    <property type="evidence" value="ECO:0007669"/>
    <property type="project" value="UniProtKB-UniRule"/>
</dbReference>
<evidence type="ECO:0000313" key="5">
    <source>
        <dbReference type="EMBL" id="KKP69967.1"/>
    </source>
</evidence>
<keyword evidence="3" id="KW-0143">Chaperone</keyword>
<dbReference type="GO" id="GO:0009252">
    <property type="term" value="P:peptidoglycan biosynthetic process"/>
    <property type="evidence" value="ECO:0007669"/>
    <property type="project" value="UniProtKB-UniRule"/>
</dbReference>
<dbReference type="GO" id="GO:0005737">
    <property type="term" value="C:cytoplasm"/>
    <property type="evidence" value="ECO:0007669"/>
    <property type="project" value="UniProtKB-SubCell"/>
</dbReference>
<dbReference type="SUPFAM" id="SSF54814">
    <property type="entry name" value="Prokaryotic type KH domain (KH-domain type II)"/>
    <property type="match status" value="1"/>
</dbReference>
<dbReference type="InterPro" id="IPR009019">
    <property type="entry name" value="KH_sf_prok-type"/>
</dbReference>
<keyword evidence="2 3" id="KW-0694">RNA-binding</keyword>
<dbReference type="PANTHER" id="PTHR34654:SF1">
    <property type="entry name" value="RNA-BINDING PROTEIN KHPA"/>
    <property type="match status" value="1"/>
</dbReference>
<keyword evidence="1 3" id="KW-0963">Cytoplasm</keyword>
<accession>A0A0G0ERI2</accession>
<dbReference type="STRING" id="1618350.UR67_C0002G0087"/>
<dbReference type="InterPro" id="IPR015946">
    <property type="entry name" value="KH_dom-like_a/b"/>
</dbReference>
<reference evidence="5 6" key="1">
    <citation type="journal article" date="2015" name="Nature">
        <title>rRNA introns, odd ribosomes, and small enigmatic genomes across a large radiation of phyla.</title>
        <authorList>
            <person name="Brown C.T."/>
            <person name="Hug L.A."/>
            <person name="Thomas B.C."/>
            <person name="Sharon I."/>
            <person name="Castelle C.J."/>
            <person name="Singh A."/>
            <person name="Wilkins M.J."/>
            <person name="Williams K.H."/>
            <person name="Banfield J.F."/>
        </authorList>
    </citation>
    <scope>NUCLEOTIDE SEQUENCE [LARGE SCALE GENOMIC DNA]</scope>
</reference>
<evidence type="ECO:0000256" key="2">
    <source>
        <dbReference type="ARBA" id="ARBA00022884"/>
    </source>
</evidence>
<keyword evidence="3" id="KW-0133">Cell shape</keyword>
<dbReference type="Pfam" id="PF13083">
    <property type="entry name" value="KH_KhpA-B"/>
    <property type="match status" value="1"/>
</dbReference>
<keyword evidence="3" id="KW-0961">Cell wall biogenesis/degradation</keyword>
<evidence type="ECO:0000313" key="6">
    <source>
        <dbReference type="Proteomes" id="UP000034581"/>
    </source>
</evidence>
<comment type="similarity">
    <text evidence="3">Belongs to the KhpA RNA-binding protein family.</text>
</comment>
<dbReference type="PANTHER" id="PTHR34654">
    <property type="entry name" value="UPF0109 PROTEIN SCO5592"/>
    <property type="match status" value="1"/>
</dbReference>
<comment type="subcellular location">
    <subcellularLocation>
        <location evidence="3">Cytoplasm</location>
    </subcellularLocation>
</comment>
<gene>
    <name evidence="3" type="primary">khpA</name>
    <name evidence="5" type="ORF">UR67_C0002G0087</name>
</gene>
<feature type="region of interest" description="Disordered" evidence="4">
    <location>
        <begin position="74"/>
        <end position="113"/>
    </location>
</feature>
<name>A0A0G0ERI2_UNCC3</name>
<dbReference type="HAMAP" id="MF_00088">
    <property type="entry name" value="KhpA"/>
    <property type="match status" value="1"/>
</dbReference>
<evidence type="ECO:0000256" key="1">
    <source>
        <dbReference type="ARBA" id="ARBA00022490"/>
    </source>
</evidence>
<comment type="caution">
    <text evidence="5">The sequence shown here is derived from an EMBL/GenBank/DDBJ whole genome shotgun (WGS) entry which is preliminary data.</text>
</comment>
<dbReference type="AlphaFoldDB" id="A0A0G0ERI2"/>
<comment type="function">
    <text evidence="3">A probable RNA chaperone. Forms a complex with KhpB which binds to cellular RNA and controls its expression. Plays a role in peptidoglycan (PG) homeostasis and cell length regulation.</text>
</comment>
<evidence type="ECO:0000256" key="3">
    <source>
        <dbReference type="HAMAP-Rule" id="MF_00088"/>
    </source>
</evidence>